<organism evidence="8 9">
    <name type="scientific">Rhodosalinus halophilus</name>
    <dbReference type="NCBI Taxonomy" id="2259333"/>
    <lineage>
        <taxon>Bacteria</taxon>
        <taxon>Pseudomonadati</taxon>
        <taxon>Pseudomonadota</taxon>
        <taxon>Alphaproteobacteria</taxon>
        <taxon>Rhodobacterales</taxon>
        <taxon>Paracoccaceae</taxon>
        <taxon>Rhodosalinus</taxon>
    </lineage>
</organism>
<dbReference type="Proteomes" id="UP000253370">
    <property type="component" value="Unassembled WGS sequence"/>
</dbReference>
<keyword evidence="5 6" id="KW-0472">Membrane</keyword>
<gene>
    <name evidence="8" type="ORF">DRV85_18740</name>
</gene>
<feature type="transmembrane region" description="Helical" evidence="6">
    <location>
        <begin position="228"/>
        <end position="248"/>
    </location>
</feature>
<name>A0A365U3K1_9RHOB</name>
<feature type="transmembrane region" description="Helical" evidence="6">
    <location>
        <begin position="194"/>
        <end position="216"/>
    </location>
</feature>
<feature type="transmembrane region" description="Helical" evidence="6">
    <location>
        <begin position="98"/>
        <end position="116"/>
    </location>
</feature>
<evidence type="ECO:0000256" key="2">
    <source>
        <dbReference type="ARBA" id="ARBA00022475"/>
    </source>
</evidence>
<comment type="subcellular location">
    <subcellularLocation>
        <location evidence="1">Cell membrane</location>
        <topology evidence="1">Multi-pass membrane protein</topology>
    </subcellularLocation>
</comment>
<dbReference type="AlphaFoldDB" id="A0A365U3K1"/>
<dbReference type="GO" id="GO:0005886">
    <property type="term" value="C:plasma membrane"/>
    <property type="evidence" value="ECO:0007669"/>
    <property type="project" value="UniProtKB-SubCell"/>
</dbReference>
<evidence type="ECO:0000256" key="5">
    <source>
        <dbReference type="ARBA" id="ARBA00023136"/>
    </source>
</evidence>
<sequence length="305" mass="30877">MLAALAQADAVTWLSITVKALAYAATLSAVGSVLVLALLPGVGAGGRAALRRTAALSALAAAVFTVLRLPLRASFLMGGTWDGAMDPAILGMVAESPLGTSAALRLTGLALILCVLWRGRTGLWLAVPGALLASTSFAFRGHALSEPQAILGTLVTLHILCLAFWIGGLAPLLRSLRSETPAASGALAEAFGRQALWAVGLVVLGGGLALALLGAARPSALASPYGQMFALKLLLVAGILAMAAFNRLSLTPALLASRPEASARLRRSIRAEAALILGVLLVTATLTTVSSPPGRVDGAQASAVQ</sequence>
<evidence type="ECO:0000256" key="6">
    <source>
        <dbReference type="SAM" id="Phobius"/>
    </source>
</evidence>
<feature type="transmembrane region" description="Helical" evidence="6">
    <location>
        <begin position="149"/>
        <end position="173"/>
    </location>
</feature>
<comment type="caution">
    <text evidence="8">The sequence shown here is derived from an EMBL/GenBank/DDBJ whole genome shotgun (WGS) entry which is preliminary data.</text>
</comment>
<evidence type="ECO:0000256" key="3">
    <source>
        <dbReference type="ARBA" id="ARBA00022692"/>
    </source>
</evidence>
<feature type="transmembrane region" description="Helical" evidence="6">
    <location>
        <begin position="54"/>
        <end position="78"/>
    </location>
</feature>
<dbReference type="RefSeq" id="WP_113290993.1">
    <property type="nucleotide sequence ID" value="NZ_QNTQ01000040.1"/>
</dbReference>
<dbReference type="OrthoDB" id="8478277at2"/>
<feature type="transmembrane region" description="Helical" evidence="6">
    <location>
        <begin position="123"/>
        <end position="143"/>
    </location>
</feature>
<keyword evidence="2" id="KW-1003">Cell membrane</keyword>
<accession>A0A365U3K1</accession>
<keyword evidence="9" id="KW-1185">Reference proteome</keyword>
<protein>
    <submittedName>
        <fullName evidence="8">Copper-binding protein</fullName>
    </submittedName>
</protein>
<dbReference type="PANTHER" id="PTHR34820">
    <property type="entry name" value="INNER MEMBRANE PROTEIN YEBZ"/>
    <property type="match status" value="1"/>
</dbReference>
<dbReference type="InterPro" id="IPR032694">
    <property type="entry name" value="CopC/D"/>
</dbReference>
<evidence type="ECO:0000256" key="4">
    <source>
        <dbReference type="ARBA" id="ARBA00022989"/>
    </source>
</evidence>
<dbReference type="PANTHER" id="PTHR34820:SF4">
    <property type="entry name" value="INNER MEMBRANE PROTEIN YEBZ"/>
    <property type="match status" value="1"/>
</dbReference>
<feature type="transmembrane region" description="Helical" evidence="6">
    <location>
        <begin position="20"/>
        <end position="42"/>
    </location>
</feature>
<dbReference type="EMBL" id="QNTQ01000040">
    <property type="protein sequence ID" value="RBI82527.1"/>
    <property type="molecule type" value="Genomic_DNA"/>
</dbReference>
<keyword evidence="4 6" id="KW-1133">Transmembrane helix</keyword>
<evidence type="ECO:0000259" key="7">
    <source>
        <dbReference type="Pfam" id="PF05425"/>
    </source>
</evidence>
<dbReference type="Pfam" id="PF05425">
    <property type="entry name" value="CopD"/>
    <property type="match status" value="1"/>
</dbReference>
<dbReference type="GO" id="GO:0006825">
    <property type="term" value="P:copper ion transport"/>
    <property type="evidence" value="ECO:0007669"/>
    <property type="project" value="InterPro"/>
</dbReference>
<keyword evidence="3 6" id="KW-0812">Transmembrane</keyword>
<feature type="domain" description="Copper resistance protein D" evidence="7">
    <location>
        <begin position="187"/>
        <end position="286"/>
    </location>
</feature>
<evidence type="ECO:0000313" key="9">
    <source>
        <dbReference type="Proteomes" id="UP000253370"/>
    </source>
</evidence>
<feature type="transmembrane region" description="Helical" evidence="6">
    <location>
        <begin position="269"/>
        <end position="289"/>
    </location>
</feature>
<reference evidence="8 9" key="1">
    <citation type="submission" date="2018-07" db="EMBL/GenBank/DDBJ databases">
        <title>Rhodosalinus sp. strain E84T genomic sequence and assembly.</title>
        <authorList>
            <person name="Liu Z.-W."/>
            <person name="Lu D.-C."/>
        </authorList>
    </citation>
    <scope>NUCLEOTIDE SEQUENCE [LARGE SCALE GENOMIC DNA]</scope>
    <source>
        <strain evidence="8 9">E84</strain>
    </source>
</reference>
<dbReference type="InterPro" id="IPR008457">
    <property type="entry name" value="Cu-R_CopD_dom"/>
</dbReference>
<proteinExistence type="predicted"/>
<evidence type="ECO:0000256" key="1">
    <source>
        <dbReference type="ARBA" id="ARBA00004651"/>
    </source>
</evidence>
<evidence type="ECO:0000313" key="8">
    <source>
        <dbReference type="EMBL" id="RBI82527.1"/>
    </source>
</evidence>